<accession>A0A5J6MZT6</accession>
<evidence type="ECO:0000259" key="3">
    <source>
        <dbReference type="Pfam" id="PF00089"/>
    </source>
</evidence>
<feature type="chain" id="PRO_5023887131" description="Peptidase S1 domain-containing protein" evidence="2">
    <location>
        <begin position="27"/>
        <end position="416"/>
    </location>
</feature>
<dbReference type="AlphaFoldDB" id="A0A5J6MZT6"/>
<dbReference type="GO" id="GO:0006508">
    <property type="term" value="P:proteolysis"/>
    <property type="evidence" value="ECO:0007669"/>
    <property type="project" value="InterPro"/>
</dbReference>
<dbReference type="Proteomes" id="UP000325797">
    <property type="component" value="Chromosome"/>
</dbReference>
<keyword evidence="1 2" id="KW-0732">Signal</keyword>
<sequence>MRLLVPARFLSILLLIALAPILPAQAAGTGEAVDGSLFKATDGYIKSLLDKAGLSPRTMTDGDVAIEWHDGKDHYPGFATFDRNPDGSIWNLRLAALLPEEAIKGVADNLIAEFTNRWNRSEGLITLFRGEDGVLIAAANLPVEHGLNPAEFQASGIDRVRQTLGRILRQLDEFASSYRSSRQKADTSRLPARAVGLLELAGGGYCTASVVGKDVILTAAHCIFDSNGKMRKPTQFRAGYDGGTEIASARILDQFAPSDFDVTRAFISDGMEGLDWAFLRLDRPIGDKTGVLPIKLMSRAELGKMIGSPQYELVRVGYGSSKKLTMQTGCDLMHVWDDNTFAHLCYIEPGDSGSPELLRENDSYSIVGVDTAIVDIHDVKRANVAVSSAAFANALPDFLDRPVSDDMSDSGNPKNR</sequence>
<dbReference type="GO" id="GO:0004252">
    <property type="term" value="F:serine-type endopeptidase activity"/>
    <property type="evidence" value="ECO:0007669"/>
    <property type="project" value="InterPro"/>
</dbReference>
<dbReference type="Pfam" id="PF00089">
    <property type="entry name" value="Trypsin"/>
    <property type="match status" value="1"/>
</dbReference>
<reference evidence="4 5" key="1">
    <citation type="submission" date="2019-08" db="EMBL/GenBank/DDBJ databases">
        <title>Hyperibacter terrae gen. nov., sp. nov. and Hyperibacter viscosus sp. nov., two new members in the family Rhodospirillaceae isolated from the rhizosphere of Hypericum perforatum.</title>
        <authorList>
            <person name="Noviana Z."/>
        </authorList>
    </citation>
    <scope>NUCLEOTIDE SEQUENCE [LARGE SCALE GENOMIC DNA]</scope>
    <source>
        <strain evidence="4 5">R5959</strain>
    </source>
</reference>
<gene>
    <name evidence="4" type="ORF">FRZ61_30240</name>
</gene>
<name>A0A5J6MZT6_9PROT</name>
<dbReference type="SUPFAM" id="SSF50494">
    <property type="entry name" value="Trypsin-like serine proteases"/>
    <property type="match status" value="1"/>
</dbReference>
<proteinExistence type="predicted"/>
<evidence type="ECO:0000256" key="1">
    <source>
        <dbReference type="ARBA" id="ARBA00022729"/>
    </source>
</evidence>
<dbReference type="RefSeq" id="WP_151118515.1">
    <property type="nucleotide sequence ID" value="NZ_CP042582.1"/>
</dbReference>
<protein>
    <recommendedName>
        <fullName evidence="3">Peptidase S1 domain-containing protein</fullName>
    </recommendedName>
</protein>
<dbReference type="OrthoDB" id="267336at2"/>
<organism evidence="4 5">
    <name type="scientific">Hypericibacter adhaerens</name>
    <dbReference type="NCBI Taxonomy" id="2602016"/>
    <lineage>
        <taxon>Bacteria</taxon>
        <taxon>Pseudomonadati</taxon>
        <taxon>Pseudomonadota</taxon>
        <taxon>Alphaproteobacteria</taxon>
        <taxon>Rhodospirillales</taxon>
        <taxon>Dongiaceae</taxon>
        <taxon>Hypericibacter</taxon>
    </lineage>
</organism>
<evidence type="ECO:0000313" key="5">
    <source>
        <dbReference type="Proteomes" id="UP000325797"/>
    </source>
</evidence>
<dbReference type="InterPro" id="IPR018114">
    <property type="entry name" value="TRYPSIN_HIS"/>
</dbReference>
<dbReference type="InterPro" id="IPR050966">
    <property type="entry name" value="Glutamyl_endopeptidase"/>
</dbReference>
<feature type="signal peptide" evidence="2">
    <location>
        <begin position="1"/>
        <end position="26"/>
    </location>
</feature>
<evidence type="ECO:0000256" key="2">
    <source>
        <dbReference type="SAM" id="SignalP"/>
    </source>
</evidence>
<dbReference type="EMBL" id="CP042582">
    <property type="protein sequence ID" value="QEX23089.1"/>
    <property type="molecule type" value="Genomic_DNA"/>
</dbReference>
<dbReference type="PROSITE" id="PS00134">
    <property type="entry name" value="TRYPSIN_HIS"/>
    <property type="match status" value="1"/>
</dbReference>
<dbReference type="InterPro" id="IPR001254">
    <property type="entry name" value="Trypsin_dom"/>
</dbReference>
<dbReference type="InterPro" id="IPR009003">
    <property type="entry name" value="Peptidase_S1_PA"/>
</dbReference>
<dbReference type="InterPro" id="IPR043504">
    <property type="entry name" value="Peptidase_S1_PA_chymotrypsin"/>
</dbReference>
<keyword evidence="5" id="KW-1185">Reference proteome</keyword>
<dbReference type="PANTHER" id="PTHR15462:SF8">
    <property type="entry name" value="SERINE PROTEASE"/>
    <property type="match status" value="1"/>
</dbReference>
<dbReference type="PANTHER" id="PTHR15462">
    <property type="entry name" value="SERINE PROTEASE"/>
    <property type="match status" value="1"/>
</dbReference>
<dbReference type="KEGG" id="hadh:FRZ61_30240"/>
<evidence type="ECO:0000313" key="4">
    <source>
        <dbReference type="EMBL" id="QEX23089.1"/>
    </source>
</evidence>
<feature type="domain" description="Peptidase S1" evidence="3">
    <location>
        <begin position="202"/>
        <end position="393"/>
    </location>
</feature>
<dbReference type="Gene3D" id="2.40.10.10">
    <property type="entry name" value="Trypsin-like serine proteases"/>
    <property type="match status" value="2"/>
</dbReference>